<gene>
    <name evidence="5" type="ORF">CDCA_CDCA06G1766</name>
</gene>
<evidence type="ECO:0000256" key="2">
    <source>
        <dbReference type="SAM" id="MobiDB-lite"/>
    </source>
</evidence>
<sequence length="1732" mass="188438">MAATSKGTRLDGLFSLLNAKDANQRVRRLAADQIADVAPVPTLEEIAAVPPALSALVHRLLVCLLQSPVWDARVAAASAVGRLGERYSTVLRAEQPGADVAAFVGLAFAELNVEMILRAGSVLLSSSGREYAAGPVDVQQQWQALRAELFGSGGAAFLDVDIGVDERDIQVSASAKRPRPTEDKSRLPGASADASMAGHGRSRRRAATNVAPLITEDSGLSADEADYSEASSTLDEDDDRPTNTPGAAEEMPQAFFERLLQHLSEALLSSRWESRHGAAAALRELLSRPALRQALSSARLEDLAVRLFIVLAMDRFGDYAFEQVVAPVRETAAMALGALLPDLASGTVASLAECLVRLARDPSDWQVRHGGLLGLRYVLAVRAGQQPQLLSAALPATLEALQSDDDDVLGAACEALALVAVPLLRWPAVAPEEILRTLWSRLGEMEETSSCVPALMRLMEALMRERGADALADSVELGRLVRLLRHPAPDTRRAVVFCLRQYLAHRSGEPERDLLDALFTLSLWESEQHADIVAAAAECWRLALRPYDAEAPCTGFAAADEVGCRRHPFTIQLWQVACAHSPREAVAQLWQYGRGALAGSSSLRERVEDTAAAGVRMHLRAASLLAIYGVAHGAATATTTEDETPKWLTQMGASRSLVERRLACWVVRECGNAELARALCEPALEATAELAAPLSAEASRLLGTAFTAQVAAMASAVAPTETGRAIAALDETERVRLAVRLCTTDYERYAAPNPEIRERLAALRLQLLSSIGRMRLAEATLRHALSASAVGSLASCGVPLPARVGPWIKALMAVLTGQVELRAATDAEAAAPEIHPAEWPAPLCQRAAEDLARLVRRLPLPGKARDQVVKNLITAECAVALRQLAIELGAELFSSLPQLEREVFFPSTTDVVAQRHRRDVAIQSICDCVDPKLDSRLLALLPQLIAESSDAVAPLCAAHPAPGMQAVIHHLLPRLAPSGAAAAAASIDPEQETETRLAAVRALSQVVDRLGTALIPYAAFLVAPVLSRMVDADLRVRTASCSIFGTLVRLLPLEAGVADEPDASEAFRQERRVAREFIGQLLGARPPDRFELRIPVADGVRLRDYQQDGLDWLAFLHRFGLHGALCDDMGLGKTLMTLCMMAADRYAELHDMLAVVGEARDAPTSRRLPSLVICPASVMHHWHDEALRFFPQHLTPVLVYGGPPPERVLHQQRWRESVSGDAPPALLITSYEIARSDAAFLSGIAFSYVVLDEGHMIKNAKTKVSQAVRALNARHRLILTGTPIQNSVLELWALFDFLLPGFLGTEESFNAVYAKPILASRNPRCSEAVREAGEVAMAQLHRQVLPFILRRMKEDVLRDLPPKVIQDYYCELSAVQRFLYDEFARQFRTDLLGDDFGAQASRAADDDELAPTDAPMPAKQHIFAALMYMRRLCSHPRLVLKSQSEAQRAHIKTLVRGEGLSLHSLEVAPKLLALRDLLWECGIAQAAASAGAEGGADGGGAGAAQHRVLIFAQLKEMLDVIEDDLFRRHLPAVTYLRLDGGVEPRRRQDIVNRFNADPTIDCLLLTTHVGGLGLNLTGADTVIFVESDYNPTVDLQAMDRAHRIGQRRTVTVYRIITRGTIEEKIMGIQRFKTHLANTVVNRENASLQLMHASELLDLFRGAEMDEGKHRASEATTTEGLRRAPKRGRGVLPAWQSMPVDADAEDGEEYGDEFRHTAEFVDSLLQHGQKERS</sequence>
<dbReference type="PANTHER" id="PTHR36498:SF1">
    <property type="entry name" value="TATA-BINDING PROTEIN-ASSOCIATED FACTOR 172"/>
    <property type="match status" value="1"/>
</dbReference>
<protein>
    <submittedName>
        <fullName evidence="5">Uncharacterized protein</fullName>
    </submittedName>
</protein>
<evidence type="ECO:0000259" key="4">
    <source>
        <dbReference type="PROSITE" id="PS51194"/>
    </source>
</evidence>
<dbReference type="SMART" id="SM00487">
    <property type="entry name" value="DEXDc"/>
    <property type="match status" value="1"/>
</dbReference>
<dbReference type="GO" id="GO:0003677">
    <property type="term" value="F:DNA binding"/>
    <property type="evidence" value="ECO:0007669"/>
    <property type="project" value="InterPro"/>
</dbReference>
<dbReference type="Pfam" id="PF00176">
    <property type="entry name" value="SNF2-rel_dom"/>
    <property type="match status" value="1"/>
</dbReference>
<dbReference type="SMART" id="SM00490">
    <property type="entry name" value="HELICc"/>
    <property type="match status" value="1"/>
</dbReference>
<reference evidence="5 6" key="1">
    <citation type="submission" date="2022-07" db="EMBL/GenBank/DDBJ databases">
        <title>Genome-wide signatures of adaptation to extreme environments.</title>
        <authorList>
            <person name="Cho C.H."/>
            <person name="Yoon H.S."/>
        </authorList>
    </citation>
    <scope>NUCLEOTIDE SEQUENCE [LARGE SCALE GENOMIC DNA]</scope>
    <source>
        <strain evidence="5 6">DBV 063 E5</strain>
    </source>
</reference>
<dbReference type="Proteomes" id="UP001301350">
    <property type="component" value="Unassembled WGS sequence"/>
</dbReference>
<dbReference type="InterPro" id="IPR001650">
    <property type="entry name" value="Helicase_C-like"/>
</dbReference>
<comment type="caution">
    <text evidence="5">The sequence shown here is derived from an EMBL/GenBank/DDBJ whole genome shotgun (WGS) entry which is preliminary data.</text>
</comment>
<dbReference type="EMBL" id="JANCYW010000006">
    <property type="protein sequence ID" value="KAK4535741.1"/>
    <property type="molecule type" value="Genomic_DNA"/>
</dbReference>
<dbReference type="InterPro" id="IPR011989">
    <property type="entry name" value="ARM-like"/>
</dbReference>
<name>A0AAV9IUF6_CYACA</name>
<dbReference type="InterPro" id="IPR000330">
    <property type="entry name" value="SNF2_N"/>
</dbReference>
<dbReference type="InterPro" id="IPR014001">
    <property type="entry name" value="Helicase_ATP-bd"/>
</dbReference>
<dbReference type="FunFam" id="3.40.50.300:FF:001793">
    <property type="entry name" value="TATA-binding protein-associated factor"/>
    <property type="match status" value="1"/>
</dbReference>
<keyword evidence="1" id="KW-0378">Hydrolase</keyword>
<proteinExistence type="predicted"/>
<dbReference type="InterPro" id="IPR038718">
    <property type="entry name" value="SNF2-like_sf"/>
</dbReference>
<dbReference type="GO" id="GO:0005524">
    <property type="term" value="F:ATP binding"/>
    <property type="evidence" value="ECO:0007669"/>
    <property type="project" value="InterPro"/>
</dbReference>
<dbReference type="InterPro" id="IPR016024">
    <property type="entry name" value="ARM-type_fold"/>
</dbReference>
<evidence type="ECO:0000256" key="1">
    <source>
        <dbReference type="ARBA" id="ARBA00022801"/>
    </source>
</evidence>
<dbReference type="PANTHER" id="PTHR36498">
    <property type="entry name" value="TATA-BINDING PROTEIN-ASSOCIATED FACTOR 172"/>
    <property type="match status" value="1"/>
</dbReference>
<evidence type="ECO:0000259" key="3">
    <source>
        <dbReference type="PROSITE" id="PS51192"/>
    </source>
</evidence>
<feature type="region of interest" description="Disordered" evidence="2">
    <location>
        <begin position="1667"/>
        <end position="1686"/>
    </location>
</feature>
<organism evidence="5 6">
    <name type="scientific">Cyanidium caldarium</name>
    <name type="common">Red alga</name>
    <dbReference type="NCBI Taxonomy" id="2771"/>
    <lineage>
        <taxon>Eukaryota</taxon>
        <taxon>Rhodophyta</taxon>
        <taxon>Bangiophyceae</taxon>
        <taxon>Cyanidiales</taxon>
        <taxon>Cyanidiaceae</taxon>
        <taxon>Cyanidium</taxon>
    </lineage>
</organism>
<feature type="region of interest" description="Disordered" evidence="2">
    <location>
        <begin position="171"/>
        <end position="247"/>
    </location>
</feature>
<dbReference type="SUPFAM" id="SSF52540">
    <property type="entry name" value="P-loop containing nucleoside triphosphate hydrolases"/>
    <property type="match status" value="2"/>
</dbReference>
<dbReference type="CDD" id="cd18793">
    <property type="entry name" value="SF2_C_SNF"/>
    <property type="match status" value="1"/>
</dbReference>
<feature type="domain" description="Helicase C-terminal" evidence="4">
    <location>
        <begin position="1482"/>
        <end position="1646"/>
    </location>
</feature>
<dbReference type="PROSITE" id="PS51194">
    <property type="entry name" value="HELICASE_CTER"/>
    <property type="match status" value="1"/>
</dbReference>
<dbReference type="Gene3D" id="1.25.10.10">
    <property type="entry name" value="Leucine-rich Repeat Variant"/>
    <property type="match status" value="3"/>
</dbReference>
<dbReference type="Gene3D" id="3.40.50.10810">
    <property type="entry name" value="Tandem AAA-ATPase domain"/>
    <property type="match status" value="1"/>
</dbReference>
<evidence type="ECO:0000313" key="5">
    <source>
        <dbReference type="EMBL" id="KAK4535741.1"/>
    </source>
</evidence>
<feature type="domain" description="Helicase ATP-binding" evidence="3">
    <location>
        <begin position="1114"/>
        <end position="1301"/>
    </location>
</feature>
<dbReference type="InterPro" id="IPR044972">
    <property type="entry name" value="Mot1"/>
</dbReference>
<accession>A0AAV9IUF6</accession>
<dbReference type="SUPFAM" id="SSF48371">
    <property type="entry name" value="ARM repeat"/>
    <property type="match status" value="1"/>
</dbReference>
<dbReference type="PROSITE" id="PS51192">
    <property type="entry name" value="HELICASE_ATP_BIND_1"/>
    <property type="match status" value="1"/>
</dbReference>
<dbReference type="InterPro" id="IPR027417">
    <property type="entry name" value="P-loop_NTPase"/>
</dbReference>
<dbReference type="InterPro" id="IPR049730">
    <property type="entry name" value="SNF2/RAD54-like_C"/>
</dbReference>
<dbReference type="GO" id="GO:0017025">
    <property type="term" value="F:TBP-class protein binding"/>
    <property type="evidence" value="ECO:0007669"/>
    <property type="project" value="InterPro"/>
</dbReference>
<dbReference type="GO" id="GO:0016887">
    <property type="term" value="F:ATP hydrolysis activity"/>
    <property type="evidence" value="ECO:0007669"/>
    <property type="project" value="InterPro"/>
</dbReference>
<keyword evidence="6" id="KW-1185">Reference proteome</keyword>
<dbReference type="Pfam" id="PF00271">
    <property type="entry name" value="Helicase_C"/>
    <property type="match status" value="1"/>
</dbReference>
<dbReference type="Gene3D" id="3.40.50.300">
    <property type="entry name" value="P-loop containing nucleotide triphosphate hydrolases"/>
    <property type="match status" value="1"/>
</dbReference>
<evidence type="ECO:0000313" key="6">
    <source>
        <dbReference type="Proteomes" id="UP001301350"/>
    </source>
</evidence>